<feature type="binding site" evidence="4">
    <location>
        <position position="190"/>
    </location>
    <ligand>
        <name>1D-myo-inositol 2-(L-cysteinylamino)-2-deoxy-alpha-D-glucopyranoside</name>
        <dbReference type="ChEBI" id="CHEBI:58887"/>
    </ligand>
</feature>
<dbReference type="CDD" id="cd04301">
    <property type="entry name" value="NAT_SF"/>
    <property type="match status" value="1"/>
</dbReference>
<evidence type="ECO:0000256" key="3">
    <source>
        <dbReference type="ARBA" id="ARBA00023315"/>
    </source>
</evidence>
<dbReference type="HAMAP" id="MF_01698">
    <property type="entry name" value="MshD"/>
    <property type="match status" value="1"/>
</dbReference>
<dbReference type="PANTHER" id="PTHR43420">
    <property type="entry name" value="ACETYLTRANSFERASE"/>
    <property type="match status" value="1"/>
</dbReference>
<reference evidence="5 6" key="1">
    <citation type="submission" date="2020-08" db="EMBL/GenBank/DDBJ databases">
        <title>Sequencing the genomes of 1000 actinobacteria strains.</title>
        <authorList>
            <person name="Klenk H.-P."/>
        </authorList>
    </citation>
    <scope>NUCLEOTIDE SEQUENCE [LARGE SCALE GENOMIC DNA]</scope>
    <source>
        <strain evidence="5 6">DSM 19079</strain>
    </source>
</reference>
<dbReference type="Pfam" id="PF00583">
    <property type="entry name" value="Acetyltransf_1"/>
    <property type="match status" value="2"/>
</dbReference>
<comment type="caution">
    <text evidence="4">Lacks conserved residue(s) required for the propagation of feature annotation.</text>
</comment>
<keyword evidence="2 4" id="KW-0677">Repeat</keyword>
<dbReference type="OrthoDB" id="3208058at2"/>
<keyword evidence="6" id="KW-1185">Reference proteome</keyword>
<evidence type="ECO:0000256" key="4">
    <source>
        <dbReference type="HAMAP-Rule" id="MF_01698"/>
    </source>
</evidence>
<dbReference type="EMBL" id="JACHMC010000001">
    <property type="protein sequence ID" value="MBB4882122.1"/>
    <property type="molecule type" value="Genomic_DNA"/>
</dbReference>
<dbReference type="InterPro" id="IPR017813">
    <property type="entry name" value="Mycothiol_AcTrfase"/>
</dbReference>
<evidence type="ECO:0000313" key="5">
    <source>
        <dbReference type="EMBL" id="MBB4882122.1"/>
    </source>
</evidence>
<dbReference type="InterPro" id="IPR016181">
    <property type="entry name" value="Acyl_CoA_acyltransferase"/>
</dbReference>
<dbReference type="Proteomes" id="UP000560081">
    <property type="component" value="Unassembled WGS sequence"/>
</dbReference>
<feature type="binding site" evidence="4">
    <location>
        <position position="39"/>
    </location>
    <ligand>
        <name>1D-myo-inositol 2-(L-cysteinylamino)-2-deoxy-alpha-D-glucopyranoside</name>
        <dbReference type="ChEBI" id="CHEBI:58887"/>
    </ligand>
</feature>
<proteinExistence type="inferred from homology"/>
<dbReference type="RefSeq" id="WP_135028824.1">
    <property type="nucleotide sequence ID" value="NZ_BMLA01000006.1"/>
</dbReference>
<evidence type="ECO:0000313" key="6">
    <source>
        <dbReference type="Proteomes" id="UP000560081"/>
    </source>
</evidence>
<dbReference type="InterPro" id="IPR050680">
    <property type="entry name" value="YpeA/RimI_acetyltransf"/>
</dbReference>
<organism evidence="5 6">
    <name type="scientific">Micrococcus flavus</name>
    <dbReference type="NCBI Taxonomy" id="384602"/>
    <lineage>
        <taxon>Bacteria</taxon>
        <taxon>Bacillati</taxon>
        <taxon>Actinomycetota</taxon>
        <taxon>Actinomycetes</taxon>
        <taxon>Micrococcales</taxon>
        <taxon>Micrococcaceae</taxon>
        <taxon>Micrococcus</taxon>
    </lineage>
</organism>
<dbReference type="AlphaFoldDB" id="A0A4Y8X2U7"/>
<dbReference type="InterPro" id="IPR000182">
    <property type="entry name" value="GNAT_dom"/>
</dbReference>
<dbReference type="PANTHER" id="PTHR43420:SF44">
    <property type="entry name" value="ACETYLTRANSFERASE YPEA"/>
    <property type="match status" value="1"/>
</dbReference>
<feature type="binding site" evidence="4">
    <location>
        <begin position="253"/>
        <end position="259"/>
    </location>
    <ligand>
        <name>acetyl-CoA</name>
        <dbReference type="ChEBI" id="CHEBI:57288"/>
        <label>2</label>
    </ligand>
</feature>
<comment type="caution">
    <text evidence="5">The sequence shown here is derived from an EMBL/GenBank/DDBJ whole genome shotgun (WGS) entry which is preliminary data.</text>
</comment>
<accession>A0A4Y8X2U7</accession>
<dbReference type="PIRSF" id="PIRSF021524">
    <property type="entry name" value="MSH_acetyltransferase"/>
    <property type="match status" value="1"/>
</dbReference>
<feature type="binding site" evidence="4">
    <location>
        <position position="242"/>
    </location>
    <ligand>
        <name>1D-myo-inositol 2-(L-cysteinylamino)-2-deoxy-alpha-D-glucopyranoside</name>
        <dbReference type="ChEBI" id="CHEBI:58887"/>
    </ligand>
</feature>
<feature type="binding site" evidence="4">
    <location>
        <begin position="83"/>
        <end position="85"/>
    </location>
    <ligand>
        <name>acetyl-CoA</name>
        <dbReference type="ChEBI" id="CHEBI:57288"/>
        <label>1</label>
    </ligand>
</feature>
<keyword evidence="1 4" id="KW-0808">Transferase</keyword>
<feature type="binding site" evidence="4">
    <location>
        <position position="230"/>
    </location>
    <ligand>
        <name>1D-myo-inositol 2-(L-cysteinylamino)-2-deoxy-alpha-D-glucopyranoside</name>
        <dbReference type="ChEBI" id="CHEBI:58887"/>
    </ligand>
</feature>
<sequence>MPETSASPAVHVPRPEEVPAVLALADRVQAADGHPPLNDQTRAVLARGGQRWWGVTRDADGTLTGAAALVPEAAEDGPGVVELAVDPAHRRAGLGGALAAAAARAVRDRDEGAETSAWAHGDLPGSAALARRHGLEAARELRRMRIDAAGLADLPPAVLPAGVRIRPFAPGRDEDTWLGLNADAFADHPEQGSLTRADLEARMAQEWFSAEGLLLAEDEDGTAVGYHWTKVTDDAGGEPEGEVYAVGVSPAAQGRGLGRTLTLAGLHHMAERSVAGVDLYVDAGNVPAVRLYDSLGFVLAAADVQYRPAAG</sequence>
<evidence type="ECO:0000256" key="1">
    <source>
        <dbReference type="ARBA" id="ARBA00022679"/>
    </source>
</evidence>
<dbReference type="EC" id="2.3.1.189" evidence="4"/>
<comment type="subunit">
    <text evidence="4">Monomer.</text>
</comment>
<name>A0A4Y8X2U7_9MICC</name>
<evidence type="ECO:0000256" key="2">
    <source>
        <dbReference type="ARBA" id="ARBA00022737"/>
    </source>
</evidence>
<protein>
    <recommendedName>
        <fullName evidence="4">Mycothiol acetyltransferase</fullName>
        <shortName evidence="4">MSH acetyltransferase</shortName>
        <ecNumber evidence="4">2.3.1.189</ecNumber>
    </recommendedName>
    <alternativeName>
        <fullName evidence="4">Mycothiol synthase</fullName>
    </alternativeName>
</protein>
<comment type="function">
    <text evidence="4">Catalyzes the transfer of acetyl from acetyl-CoA to desacetylmycothiol (Cys-GlcN-Ins) to form mycothiol.</text>
</comment>
<feature type="binding site" evidence="4">
    <location>
        <begin position="285"/>
        <end position="290"/>
    </location>
    <ligand>
        <name>acetyl-CoA</name>
        <dbReference type="ChEBI" id="CHEBI:57288"/>
        <label>2</label>
    </ligand>
</feature>
<keyword evidence="3 4" id="KW-0012">Acyltransferase</keyword>
<feature type="binding site" evidence="4">
    <location>
        <begin position="246"/>
        <end position="248"/>
    </location>
    <ligand>
        <name>acetyl-CoA</name>
        <dbReference type="ChEBI" id="CHEBI:57288"/>
        <label>2</label>
    </ligand>
</feature>
<dbReference type="PROSITE" id="PS51186">
    <property type="entry name" value="GNAT"/>
    <property type="match status" value="2"/>
</dbReference>
<feature type="binding site" evidence="4">
    <location>
        <position position="280"/>
    </location>
    <ligand>
        <name>1D-myo-inositol 2-(L-cysteinylamino)-2-deoxy-alpha-D-glucopyranoside</name>
        <dbReference type="ChEBI" id="CHEBI:58887"/>
    </ligand>
</feature>
<dbReference type="GO" id="GO:0035447">
    <property type="term" value="F:mycothiol synthase activity"/>
    <property type="evidence" value="ECO:0007669"/>
    <property type="project" value="UniProtKB-UniRule"/>
</dbReference>
<comment type="catalytic activity">
    <reaction evidence="4">
        <text>1D-myo-inositol 2-(L-cysteinylamino)-2-deoxy-alpha-D-glucopyranoside + acetyl-CoA = mycothiol + CoA + H(+)</text>
        <dbReference type="Rhea" id="RHEA:26172"/>
        <dbReference type="ChEBI" id="CHEBI:15378"/>
        <dbReference type="ChEBI" id="CHEBI:16768"/>
        <dbReference type="ChEBI" id="CHEBI:57287"/>
        <dbReference type="ChEBI" id="CHEBI:57288"/>
        <dbReference type="ChEBI" id="CHEBI:58887"/>
        <dbReference type="EC" id="2.3.1.189"/>
    </reaction>
</comment>
<dbReference type="NCBIfam" id="TIGR03448">
    <property type="entry name" value="mycothiol_MshD"/>
    <property type="match status" value="1"/>
</dbReference>
<gene>
    <name evidence="4" type="primary">mshD</name>
    <name evidence="5" type="ORF">BJ976_000473</name>
</gene>
<dbReference type="Gene3D" id="3.40.630.30">
    <property type="match status" value="1"/>
</dbReference>
<comment type="similarity">
    <text evidence="4">Belongs to the acetyltransferase family. MshD subfamily.</text>
</comment>
<dbReference type="GO" id="GO:0010125">
    <property type="term" value="P:mycothiol biosynthetic process"/>
    <property type="evidence" value="ECO:0007669"/>
    <property type="project" value="UniProtKB-UniRule"/>
</dbReference>
<dbReference type="SUPFAM" id="SSF55729">
    <property type="entry name" value="Acyl-CoA N-acyltransferases (Nat)"/>
    <property type="match status" value="1"/>
</dbReference>